<evidence type="ECO:0000259" key="7">
    <source>
        <dbReference type="Pfam" id="PF04335"/>
    </source>
</evidence>
<dbReference type="SUPFAM" id="SSF54427">
    <property type="entry name" value="NTF2-like"/>
    <property type="match status" value="1"/>
</dbReference>
<dbReference type="AlphaFoldDB" id="F6EY67"/>
<dbReference type="RefSeq" id="WP_013847433.1">
    <property type="nucleotide sequence ID" value="NC_015593.1"/>
</dbReference>
<dbReference type="Pfam" id="PF04335">
    <property type="entry name" value="VirB8"/>
    <property type="match status" value="1"/>
</dbReference>
<keyword evidence="2 6" id="KW-0812">Transmembrane</keyword>
<sequence length="262" mass="28936" precursor="true">MNAEPNLERAAYYREAESWVADRERGRFISLRAAWIVAGVASTIALFEAIALITLTPLKTVVPYTLLVDRQTGFVQELKPLDRQTISADTALTRSFLAQYVIAREGFDIDSLRDDYRKVALWSEGDARNRYMAGVRASNPSSPLATLPRKALVQVEIRSISSLSDDSALVRFVTTRTDPGGRTGAPTPWAAVIKYRFSAGSMSAADRLANPLGFQVARYRRDAEIPIEPVPDVPKNPSLVGDERQAVSETMTRGPVVRQARP</sequence>
<evidence type="ECO:0000313" key="8">
    <source>
        <dbReference type="EMBL" id="AEG49173.1"/>
    </source>
</evidence>
<evidence type="ECO:0000256" key="4">
    <source>
        <dbReference type="ARBA" id="ARBA00023136"/>
    </source>
</evidence>
<feature type="domain" description="Bacterial virulence protein VirB8" evidence="7">
    <location>
        <begin position="16"/>
        <end position="224"/>
    </location>
</feature>
<dbReference type="InterPro" id="IPR032710">
    <property type="entry name" value="NTF2-like_dom_sf"/>
</dbReference>
<dbReference type="KEGG" id="sch:Sphch_1485"/>
<dbReference type="CDD" id="cd16424">
    <property type="entry name" value="VirB8"/>
    <property type="match status" value="1"/>
</dbReference>
<dbReference type="GO" id="GO:0016020">
    <property type="term" value="C:membrane"/>
    <property type="evidence" value="ECO:0007669"/>
    <property type="project" value="UniProtKB-SubCell"/>
</dbReference>
<dbReference type="STRING" id="690566.Sphch_1485"/>
<accession>F6EY67</accession>
<keyword evidence="4 6" id="KW-0472">Membrane</keyword>
<keyword evidence="9" id="KW-1185">Reference proteome</keyword>
<evidence type="ECO:0000256" key="3">
    <source>
        <dbReference type="ARBA" id="ARBA00022989"/>
    </source>
</evidence>
<protein>
    <submittedName>
        <fullName evidence="8">VirB8 family protein</fullName>
    </submittedName>
</protein>
<name>F6EY67_SPHCR</name>
<reference evidence="8 9" key="1">
    <citation type="submission" date="2011-05" db="EMBL/GenBank/DDBJ databases">
        <title>Complete sequence of chromosome 1 of Sphingobium chlorophenolicum L-1.</title>
        <authorList>
            <consortium name="US DOE Joint Genome Institute"/>
            <person name="Lucas S."/>
            <person name="Han J."/>
            <person name="Lapidus A."/>
            <person name="Cheng J.-F."/>
            <person name="Goodwin L."/>
            <person name="Pitluck S."/>
            <person name="Peters L."/>
            <person name="Daligault H."/>
            <person name="Han C."/>
            <person name="Tapia R."/>
            <person name="Land M."/>
            <person name="Hauser L."/>
            <person name="Kyrpides N."/>
            <person name="Ivanova N."/>
            <person name="Pagani I."/>
            <person name="Turner P."/>
            <person name="Copley S."/>
            <person name="Woyke T."/>
        </authorList>
    </citation>
    <scope>NUCLEOTIDE SEQUENCE [LARGE SCALE GENOMIC DNA]</scope>
    <source>
        <strain evidence="8 9">L-1</strain>
    </source>
</reference>
<dbReference type="InterPro" id="IPR007430">
    <property type="entry name" value="VirB8"/>
</dbReference>
<dbReference type="HOGENOM" id="CLU_068461_1_1_5"/>
<dbReference type="Proteomes" id="UP000007150">
    <property type="component" value="Chromosome 1"/>
</dbReference>
<organism evidence="8 9">
    <name type="scientific">Sphingobium chlorophenolicum L-1</name>
    <dbReference type="NCBI Taxonomy" id="690566"/>
    <lineage>
        <taxon>Bacteria</taxon>
        <taxon>Pseudomonadati</taxon>
        <taxon>Pseudomonadota</taxon>
        <taxon>Alphaproteobacteria</taxon>
        <taxon>Sphingomonadales</taxon>
        <taxon>Sphingomonadaceae</taxon>
        <taxon>Sphingobium</taxon>
    </lineage>
</organism>
<comment type="subcellular location">
    <subcellularLocation>
        <location evidence="1">Membrane</location>
        <topology evidence="1">Single-pass membrane protein</topology>
    </subcellularLocation>
</comment>
<evidence type="ECO:0000256" key="2">
    <source>
        <dbReference type="ARBA" id="ARBA00022692"/>
    </source>
</evidence>
<evidence type="ECO:0000313" key="9">
    <source>
        <dbReference type="Proteomes" id="UP000007150"/>
    </source>
</evidence>
<dbReference type="GO" id="GO:0030255">
    <property type="term" value="P:protein secretion by the type IV secretion system"/>
    <property type="evidence" value="ECO:0007669"/>
    <property type="project" value="InterPro"/>
</dbReference>
<dbReference type="PIRSF" id="PIRSF003299">
    <property type="entry name" value="VirB8_PtlE"/>
    <property type="match status" value="1"/>
</dbReference>
<evidence type="ECO:0000256" key="6">
    <source>
        <dbReference type="SAM" id="Phobius"/>
    </source>
</evidence>
<proteinExistence type="predicted"/>
<evidence type="ECO:0000256" key="5">
    <source>
        <dbReference type="SAM" id="MobiDB-lite"/>
    </source>
</evidence>
<gene>
    <name evidence="8" type="ORF">Sphch_1485</name>
</gene>
<evidence type="ECO:0000256" key="1">
    <source>
        <dbReference type="ARBA" id="ARBA00004167"/>
    </source>
</evidence>
<feature type="region of interest" description="Disordered" evidence="5">
    <location>
        <begin position="228"/>
        <end position="262"/>
    </location>
</feature>
<dbReference type="InterPro" id="IPR026264">
    <property type="entry name" value="VirB8/PtlE"/>
</dbReference>
<dbReference type="Gene3D" id="3.10.450.230">
    <property type="entry name" value="VirB8 protein"/>
    <property type="match status" value="1"/>
</dbReference>
<keyword evidence="3 6" id="KW-1133">Transmembrane helix</keyword>
<feature type="transmembrane region" description="Helical" evidence="6">
    <location>
        <begin position="33"/>
        <end position="55"/>
    </location>
</feature>
<dbReference type="EMBL" id="CP002798">
    <property type="protein sequence ID" value="AEG49173.1"/>
    <property type="molecule type" value="Genomic_DNA"/>
</dbReference>